<dbReference type="InParanoid" id="E9GWM4"/>
<reference evidence="2 3" key="1">
    <citation type="journal article" date="2011" name="Science">
        <title>The ecoresponsive genome of Daphnia pulex.</title>
        <authorList>
            <person name="Colbourne J.K."/>
            <person name="Pfrender M.E."/>
            <person name="Gilbert D."/>
            <person name="Thomas W.K."/>
            <person name="Tucker A."/>
            <person name="Oakley T.H."/>
            <person name="Tokishita S."/>
            <person name="Aerts A."/>
            <person name="Arnold G.J."/>
            <person name="Basu M.K."/>
            <person name="Bauer D.J."/>
            <person name="Caceres C.E."/>
            <person name="Carmel L."/>
            <person name="Casola C."/>
            <person name="Choi J.H."/>
            <person name="Detter J.C."/>
            <person name="Dong Q."/>
            <person name="Dusheyko S."/>
            <person name="Eads B.D."/>
            <person name="Frohlich T."/>
            <person name="Geiler-Samerotte K.A."/>
            <person name="Gerlach D."/>
            <person name="Hatcher P."/>
            <person name="Jogdeo S."/>
            <person name="Krijgsveld J."/>
            <person name="Kriventseva E.V."/>
            <person name="Kultz D."/>
            <person name="Laforsch C."/>
            <person name="Lindquist E."/>
            <person name="Lopez J."/>
            <person name="Manak J.R."/>
            <person name="Muller J."/>
            <person name="Pangilinan J."/>
            <person name="Patwardhan R.P."/>
            <person name="Pitluck S."/>
            <person name="Pritham E.J."/>
            <person name="Rechtsteiner A."/>
            <person name="Rho M."/>
            <person name="Rogozin I.B."/>
            <person name="Sakarya O."/>
            <person name="Salamov A."/>
            <person name="Schaack S."/>
            <person name="Shapiro H."/>
            <person name="Shiga Y."/>
            <person name="Skalitzky C."/>
            <person name="Smith Z."/>
            <person name="Souvorov A."/>
            <person name="Sung W."/>
            <person name="Tang Z."/>
            <person name="Tsuchiya D."/>
            <person name="Tu H."/>
            <person name="Vos H."/>
            <person name="Wang M."/>
            <person name="Wolf Y.I."/>
            <person name="Yamagata H."/>
            <person name="Yamada T."/>
            <person name="Ye Y."/>
            <person name="Shaw J.R."/>
            <person name="Andrews J."/>
            <person name="Crease T.J."/>
            <person name="Tang H."/>
            <person name="Lucas S.M."/>
            <person name="Robertson H.M."/>
            <person name="Bork P."/>
            <person name="Koonin E.V."/>
            <person name="Zdobnov E.M."/>
            <person name="Grigoriev I.V."/>
            <person name="Lynch M."/>
            <person name="Boore J.L."/>
        </authorList>
    </citation>
    <scope>NUCLEOTIDE SEQUENCE [LARGE SCALE GENOMIC DNA]</scope>
</reference>
<proteinExistence type="predicted"/>
<feature type="chain" id="PRO_5003241353" evidence="1">
    <location>
        <begin position="19"/>
        <end position="282"/>
    </location>
</feature>
<keyword evidence="1" id="KW-0732">Signal</keyword>
<sequence length="282" mass="29922">MKNACMIIFAGLVVLGSAEEPLDSSETFTQVYPFAERAFFYYPTGAGNLFNRAGNPAPSVDFDDNPFDAAAATSSQDIPAAYFVPTSDLLSMPYPSRSDQEADEKAAMKHLEMLKELHDKLESSEQKFLKPSLSFGGNGVTLPMNAFVAMLQKLSKTVTKTVITTQFTTVFMNVSNSVSETTDSAIVVSNTDTKATTTTTSPATTIAETTTPTISAASSSVLETTPVIESTPVIEPTSMVETTTSAIETTASVIETSTTTIPVSVTTSTPLVIVTTITTTIL</sequence>
<dbReference type="HOGENOM" id="CLU_987856_0_0_1"/>
<dbReference type="Proteomes" id="UP000000305">
    <property type="component" value="Unassembled WGS sequence"/>
</dbReference>
<dbReference type="AlphaFoldDB" id="E9GWM4"/>
<dbReference type="EMBL" id="GL732570">
    <property type="protein sequence ID" value="EFX76157.1"/>
    <property type="molecule type" value="Genomic_DNA"/>
</dbReference>
<dbReference type="OrthoDB" id="6373010at2759"/>
<evidence type="ECO:0000256" key="1">
    <source>
        <dbReference type="SAM" id="SignalP"/>
    </source>
</evidence>
<gene>
    <name evidence="2" type="ORF">DAPPUDRAFT_306290</name>
</gene>
<evidence type="ECO:0000313" key="3">
    <source>
        <dbReference type="Proteomes" id="UP000000305"/>
    </source>
</evidence>
<keyword evidence="3" id="KW-1185">Reference proteome</keyword>
<evidence type="ECO:0000313" key="2">
    <source>
        <dbReference type="EMBL" id="EFX76157.1"/>
    </source>
</evidence>
<accession>E9GWM4</accession>
<dbReference type="KEGG" id="dpx:DAPPUDRAFT_306290"/>
<feature type="signal peptide" evidence="1">
    <location>
        <begin position="1"/>
        <end position="18"/>
    </location>
</feature>
<name>E9GWM4_DAPPU</name>
<protein>
    <submittedName>
        <fullName evidence="2">Uncharacterized protein</fullName>
    </submittedName>
</protein>
<organism evidence="2 3">
    <name type="scientific">Daphnia pulex</name>
    <name type="common">Water flea</name>
    <dbReference type="NCBI Taxonomy" id="6669"/>
    <lineage>
        <taxon>Eukaryota</taxon>
        <taxon>Metazoa</taxon>
        <taxon>Ecdysozoa</taxon>
        <taxon>Arthropoda</taxon>
        <taxon>Crustacea</taxon>
        <taxon>Branchiopoda</taxon>
        <taxon>Diplostraca</taxon>
        <taxon>Cladocera</taxon>
        <taxon>Anomopoda</taxon>
        <taxon>Daphniidae</taxon>
        <taxon>Daphnia</taxon>
    </lineage>
</organism>